<gene>
    <name evidence="1" type="ORF">DFR59_11482</name>
</gene>
<reference evidence="1 2" key="1">
    <citation type="submission" date="2018-07" db="EMBL/GenBank/DDBJ databases">
        <title>Genomic Encyclopedia of Type Strains, Phase IV (KMG-IV): sequencing the most valuable type-strain genomes for metagenomic binning, comparative biology and taxonomic classification.</title>
        <authorList>
            <person name="Goeker M."/>
        </authorList>
    </citation>
    <scope>NUCLEOTIDE SEQUENCE [LARGE SCALE GENOMIC DNA]</scope>
    <source>
        <strain evidence="1 2">DSM 25281</strain>
    </source>
</reference>
<evidence type="ECO:0000313" key="1">
    <source>
        <dbReference type="EMBL" id="RDI39923.1"/>
    </source>
</evidence>
<dbReference type="Proteomes" id="UP000255326">
    <property type="component" value="Unassembled WGS sequence"/>
</dbReference>
<evidence type="ECO:0000313" key="2">
    <source>
        <dbReference type="Proteomes" id="UP000255326"/>
    </source>
</evidence>
<dbReference type="RefSeq" id="WP_114746688.1">
    <property type="nucleotide sequence ID" value="NZ_QQAY01000014.1"/>
</dbReference>
<organism evidence="1 2">
    <name type="scientific">Falsibacillus pallidus</name>
    <dbReference type="NCBI Taxonomy" id="493781"/>
    <lineage>
        <taxon>Bacteria</taxon>
        <taxon>Bacillati</taxon>
        <taxon>Bacillota</taxon>
        <taxon>Bacilli</taxon>
        <taxon>Bacillales</taxon>
        <taxon>Bacillaceae</taxon>
        <taxon>Falsibacillus</taxon>
    </lineage>
</organism>
<dbReference type="AlphaFoldDB" id="A0A370GD79"/>
<dbReference type="InterPro" id="IPR021525">
    <property type="entry name" value="DUF3189"/>
</dbReference>
<protein>
    <submittedName>
        <fullName evidence="1">Uncharacterized protein DUF3189</fullName>
    </submittedName>
</protein>
<comment type="caution">
    <text evidence="1">The sequence shown here is derived from an EMBL/GenBank/DDBJ whole genome shotgun (WGS) entry which is preliminary data.</text>
</comment>
<sequence length="169" mass="19223">MIYIYNDFGGTHTTALAAAYHLKKLPENRELTKEEILQTDYFNALAPTDAGKIFFHGMDELDNPVYTIGRRRDKHLIHGLKDLSLLLLDRFDQDEKIIFSNTSPTVPFSMTMGGFFSRELKIDSIGIPLLVKGAKQCCLDILKLVENTKKVAETTNLKVTILENKRFQT</sequence>
<keyword evidence="2" id="KW-1185">Reference proteome</keyword>
<accession>A0A370GD79</accession>
<dbReference type="Pfam" id="PF11385">
    <property type="entry name" value="DUF3189"/>
    <property type="match status" value="1"/>
</dbReference>
<name>A0A370GD79_9BACI</name>
<dbReference type="EMBL" id="QQAY01000014">
    <property type="protein sequence ID" value="RDI39923.1"/>
    <property type="molecule type" value="Genomic_DNA"/>
</dbReference>
<dbReference type="OrthoDB" id="1680616at2"/>
<proteinExistence type="predicted"/>